<evidence type="ECO:0000313" key="3">
    <source>
        <dbReference type="Proteomes" id="UP000077315"/>
    </source>
</evidence>
<feature type="region of interest" description="Disordered" evidence="1">
    <location>
        <begin position="66"/>
        <end position="105"/>
    </location>
</feature>
<gene>
    <name evidence="2" type="ORF">PHYBLDRAFT_149177</name>
</gene>
<protein>
    <submittedName>
        <fullName evidence="2">Uncharacterized protein</fullName>
    </submittedName>
</protein>
<name>A0A162NIK9_PHYB8</name>
<dbReference type="OrthoDB" id="2279924at2759"/>
<reference evidence="3" key="1">
    <citation type="submission" date="2015-06" db="EMBL/GenBank/DDBJ databases">
        <title>Expansion of signal transduction pathways in fungi by whole-genome duplication.</title>
        <authorList>
            <consortium name="DOE Joint Genome Institute"/>
            <person name="Corrochano L.M."/>
            <person name="Kuo A."/>
            <person name="Marcet-Houben M."/>
            <person name="Polaino S."/>
            <person name="Salamov A."/>
            <person name="Villalobos J.M."/>
            <person name="Alvarez M.I."/>
            <person name="Avalos J."/>
            <person name="Benito E.P."/>
            <person name="Benoit I."/>
            <person name="Burger G."/>
            <person name="Camino L.P."/>
            <person name="Canovas D."/>
            <person name="Cerda-Olmedo E."/>
            <person name="Cheng J.-F."/>
            <person name="Dominguez A."/>
            <person name="Elias M."/>
            <person name="Eslava A.P."/>
            <person name="Glaser F."/>
            <person name="Grimwood J."/>
            <person name="Gutierrez G."/>
            <person name="Heitman J."/>
            <person name="Henrissat B."/>
            <person name="Iturriaga E.A."/>
            <person name="Lang B.F."/>
            <person name="Lavin J.L."/>
            <person name="Lee S."/>
            <person name="Li W."/>
            <person name="Lindquist E."/>
            <person name="Lopez-Garcia S."/>
            <person name="Luque E.M."/>
            <person name="Marcos A.T."/>
            <person name="Martin J."/>
            <person name="McCluskey K."/>
            <person name="Medina H.R."/>
            <person name="Miralles-Duran A."/>
            <person name="Miyazaki A."/>
            <person name="Munoz-Torres E."/>
            <person name="Oguiza J.A."/>
            <person name="Ohm R."/>
            <person name="Olmedo M."/>
            <person name="Orejas M."/>
            <person name="Ortiz-Castellanos L."/>
            <person name="Pisabarro A.G."/>
            <person name="Rodriguez-Romero J."/>
            <person name="Ruiz-Herrera J."/>
            <person name="Ruiz-Vazquez R."/>
            <person name="Sanz C."/>
            <person name="Schackwitz W."/>
            <person name="Schmutz J."/>
            <person name="Shahriari M."/>
            <person name="Shelest E."/>
            <person name="Silva-Franco F."/>
            <person name="Soanes D."/>
            <person name="Syed K."/>
            <person name="Tagua V.G."/>
            <person name="Talbot N.J."/>
            <person name="Thon M."/>
            <person name="De vries R.P."/>
            <person name="Wiebenga A."/>
            <person name="Yadav J.S."/>
            <person name="Braun E.L."/>
            <person name="Baker S."/>
            <person name="Garre V."/>
            <person name="Horwitz B."/>
            <person name="Torres-Martinez S."/>
            <person name="Idnurm A."/>
            <person name="Herrera-Estrella A."/>
            <person name="Gabaldon T."/>
            <person name="Grigoriev I.V."/>
        </authorList>
    </citation>
    <scope>NUCLEOTIDE SEQUENCE [LARGE SCALE GENOMIC DNA]</scope>
    <source>
        <strain evidence="3">NRRL 1555(-)</strain>
    </source>
</reference>
<dbReference type="GeneID" id="28993135"/>
<evidence type="ECO:0000313" key="2">
    <source>
        <dbReference type="EMBL" id="OAD70014.1"/>
    </source>
</evidence>
<dbReference type="RefSeq" id="XP_018288054.1">
    <property type="nucleotide sequence ID" value="XM_018432229.1"/>
</dbReference>
<accession>A0A162NIK9</accession>
<dbReference type="EMBL" id="KV440990">
    <property type="protein sequence ID" value="OAD70014.1"/>
    <property type="molecule type" value="Genomic_DNA"/>
</dbReference>
<dbReference type="VEuPathDB" id="FungiDB:PHYBLDRAFT_149177"/>
<dbReference type="Proteomes" id="UP000077315">
    <property type="component" value="Unassembled WGS sequence"/>
</dbReference>
<keyword evidence="3" id="KW-1185">Reference proteome</keyword>
<dbReference type="AlphaFoldDB" id="A0A162NIK9"/>
<dbReference type="InParanoid" id="A0A162NIK9"/>
<organism evidence="2 3">
    <name type="scientific">Phycomyces blakesleeanus (strain ATCC 8743b / DSM 1359 / FGSC 10004 / NBRC 33097 / NRRL 1555)</name>
    <dbReference type="NCBI Taxonomy" id="763407"/>
    <lineage>
        <taxon>Eukaryota</taxon>
        <taxon>Fungi</taxon>
        <taxon>Fungi incertae sedis</taxon>
        <taxon>Mucoromycota</taxon>
        <taxon>Mucoromycotina</taxon>
        <taxon>Mucoromycetes</taxon>
        <taxon>Mucorales</taxon>
        <taxon>Phycomycetaceae</taxon>
        <taxon>Phycomyces</taxon>
    </lineage>
</organism>
<evidence type="ECO:0000256" key="1">
    <source>
        <dbReference type="SAM" id="MobiDB-lite"/>
    </source>
</evidence>
<proteinExistence type="predicted"/>
<sequence length="413" mass="47467">MGTRMTKKKQAAIARASFMYPVLEYDDLSISEFESDSDDTTSNMNHVKKNIQETILPEEIVEGYSDSESVDQLAHKKQPPSGSSVRKREMKDSGIHTSKRPHYNEDIPTETEHVLQELRNVGDEQEVQIEAVSVDLHATSADDISEFSDTNILDDLDDWRPTPSTHQHLSQTRSLMSIQSFDSDVDREEEILEEKERKALVSVRHHIPDLPFDITPTAFRPVYPHPITDRQVRHIKEIKPLTLEASGLANQAREVALDETKDFMKWERSVKATMAHHGSVTWAVFHSKEARLFRMTDTWSENGVIFSWCVPVTDEEQETLKSSTQSQQDDDSVKDIFSQPHVLPSYVPNENDDKYLFGFFFLHSNITSTTEKDFMKETLVGIWPPWTHYTDKLSGSEKKEVFMATRFMANCMH</sequence>